<sequence length="78" mass="8814">MQTTEHDSAMDVGPLWLTEKQTAQRLHMSQKWLQKTRIVGGGPRFAKFGSTVRYSLADIKAYEQNCLRLSTSDVGDAR</sequence>
<name>A0A418NND5_9SPHN</name>
<keyword evidence="2" id="KW-1185">Reference proteome</keyword>
<dbReference type="Proteomes" id="UP000286576">
    <property type="component" value="Unassembled WGS sequence"/>
</dbReference>
<comment type="caution">
    <text evidence="1">The sequence shown here is derived from an EMBL/GenBank/DDBJ whole genome shotgun (WGS) entry which is preliminary data.</text>
</comment>
<dbReference type="AlphaFoldDB" id="A0A418NND5"/>
<protein>
    <submittedName>
        <fullName evidence="1">DNA-binding protein</fullName>
    </submittedName>
</protein>
<organism evidence="1 2">
    <name type="scientific">Aurantiacibacter zhengii</name>
    <dbReference type="NCBI Taxonomy" id="2307003"/>
    <lineage>
        <taxon>Bacteria</taxon>
        <taxon>Pseudomonadati</taxon>
        <taxon>Pseudomonadota</taxon>
        <taxon>Alphaproteobacteria</taxon>
        <taxon>Sphingomonadales</taxon>
        <taxon>Erythrobacteraceae</taxon>
        <taxon>Aurantiacibacter</taxon>
    </lineage>
</organism>
<evidence type="ECO:0000313" key="1">
    <source>
        <dbReference type="EMBL" id="RIV82739.1"/>
    </source>
</evidence>
<gene>
    <name evidence="1" type="ORF">D2V07_17530</name>
</gene>
<keyword evidence="1" id="KW-0238">DNA-binding</keyword>
<accession>A0A418NND5</accession>
<evidence type="ECO:0000313" key="2">
    <source>
        <dbReference type="Proteomes" id="UP000286576"/>
    </source>
</evidence>
<dbReference type="EMBL" id="QXFL01000015">
    <property type="protein sequence ID" value="RIV82739.1"/>
    <property type="molecule type" value="Genomic_DNA"/>
</dbReference>
<reference evidence="1 2" key="1">
    <citation type="submission" date="2018-08" db="EMBL/GenBank/DDBJ databases">
        <title>Erythrobacter zhengii sp.nov., a bacterium isolated from deep-sea sediment.</title>
        <authorList>
            <person name="Fang C."/>
            <person name="Wu Y.-H."/>
            <person name="Sun C."/>
            <person name="Wang H."/>
            <person name="Cheng H."/>
            <person name="Meng F.-X."/>
            <person name="Wang C.-S."/>
            <person name="Xu X.-W."/>
        </authorList>
    </citation>
    <scope>NUCLEOTIDE SEQUENCE [LARGE SCALE GENOMIC DNA]</scope>
    <source>
        <strain evidence="1 2">V18</strain>
    </source>
</reference>
<dbReference type="GO" id="GO:0003677">
    <property type="term" value="F:DNA binding"/>
    <property type="evidence" value="ECO:0007669"/>
    <property type="project" value="UniProtKB-KW"/>
</dbReference>
<proteinExistence type="predicted"/>